<feature type="active site" description="Charge relay system" evidence="5">
    <location>
        <position position="406"/>
    </location>
</feature>
<feature type="domain" description="Peptidase S8/S53" evidence="8">
    <location>
        <begin position="93"/>
        <end position="184"/>
    </location>
</feature>
<dbReference type="GO" id="GO:0006508">
    <property type="term" value="P:proteolysis"/>
    <property type="evidence" value="ECO:0007669"/>
    <property type="project" value="UniProtKB-KW"/>
</dbReference>
<evidence type="ECO:0000256" key="6">
    <source>
        <dbReference type="RuleBase" id="RU003355"/>
    </source>
</evidence>
<dbReference type="PROSITE" id="PS00136">
    <property type="entry name" value="SUBTILASE_ASP"/>
    <property type="match status" value="1"/>
</dbReference>
<dbReference type="GO" id="GO:0004252">
    <property type="term" value="F:serine-type endopeptidase activity"/>
    <property type="evidence" value="ECO:0007669"/>
    <property type="project" value="UniProtKB-UniRule"/>
</dbReference>
<protein>
    <recommendedName>
        <fullName evidence="8">Peptidase S8/S53 domain-containing protein</fullName>
    </recommendedName>
</protein>
<evidence type="ECO:0000313" key="9">
    <source>
        <dbReference type="EMBL" id="ORX47755.1"/>
    </source>
</evidence>
<accession>A0A1X2G8I1</accession>
<comment type="caution">
    <text evidence="9">The sequence shown here is derived from an EMBL/GenBank/DDBJ whole genome shotgun (WGS) entry which is preliminary data.</text>
</comment>
<feature type="active site" description="Charge relay system" evidence="5">
    <location>
        <position position="133"/>
    </location>
</feature>
<keyword evidence="4 5" id="KW-0720">Serine protease</keyword>
<feature type="region of interest" description="Disordered" evidence="7">
    <location>
        <begin position="188"/>
        <end position="242"/>
    </location>
</feature>
<organism evidence="9 10">
    <name type="scientific">Hesseltinella vesiculosa</name>
    <dbReference type="NCBI Taxonomy" id="101127"/>
    <lineage>
        <taxon>Eukaryota</taxon>
        <taxon>Fungi</taxon>
        <taxon>Fungi incertae sedis</taxon>
        <taxon>Mucoromycota</taxon>
        <taxon>Mucoromycotina</taxon>
        <taxon>Mucoromycetes</taxon>
        <taxon>Mucorales</taxon>
        <taxon>Cunninghamellaceae</taxon>
        <taxon>Hesseltinella</taxon>
    </lineage>
</organism>
<dbReference type="Gene3D" id="3.40.50.200">
    <property type="entry name" value="Peptidase S8/S53 domain"/>
    <property type="match status" value="2"/>
</dbReference>
<evidence type="ECO:0000256" key="5">
    <source>
        <dbReference type="PROSITE-ProRule" id="PRU01240"/>
    </source>
</evidence>
<dbReference type="STRING" id="101127.A0A1X2G8I1"/>
<comment type="similarity">
    <text evidence="1 5 6">Belongs to the peptidase S8 family.</text>
</comment>
<name>A0A1X2G8I1_9FUNG</name>
<keyword evidence="2 5" id="KW-0645">Protease</keyword>
<dbReference type="InterPro" id="IPR034193">
    <property type="entry name" value="PCSK9_ProteinaseK-like"/>
</dbReference>
<feature type="compositionally biased region" description="Low complexity" evidence="7">
    <location>
        <begin position="188"/>
        <end position="218"/>
    </location>
</feature>
<dbReference type="PANTHER" id="PTHR43806">
    <property type="entry name" value="PEPTIDASE S8"/>
    <property type="match status" value="1"/>
</dbReference>
<dbReference type="EMBL" id="MCGT01000032">
    <property type="protein sequence ID" value="ORX47755.1"/>
    <property type="molecule type" value="Genomic_DNA"/>
</dbReference>
<evidence type="ECO:0000256" key="3">
    <source>
        <dbReference type="ARBA" id="ARBA00022801"/>
    </source>
</evidence>
<dbReference type="PROSITE" id="PS51892">
    <property type="entry name" value="SUBTILASE"/>
    <property type="match status" value="1"/>
</dbReference>
<keyword evidence="10" id="KW-1185">Reference proteome</keyword>
<dbReference type="InterPro" id="IPR015500">
    <property type="entry name" value="Peptidase_S8_subtilisin-rel"/>
</dbReference>
<evidence type="ECO:0000256" key="2">
    <source>
        <dbReference type="ARBA" id="ARBA00022670"/>
    </source>
</evidence>
<dbReference type="CDD" id="cd04077">
    <property type="entry name" value="Peptidases_S8_PCSK9_ProteinaseK_like"/>
    <property type="match status" value="1"/>
</dbReference>
<reference evidence="9 10" key="1">
    <citation type="submission" date="2016-07" db="EMBL/GenBank/DDBJ databases">
        <title>Pervasive Adenine N6-methylation of Active Genes in Fungi.</title>
        <authorList>
            <consortium name="DOE Joint Genome Institute"/>
            <person name="Mondo S.J."/>
            <person name="Dannebaum R.O."/>
            <person name="Kuo R.C."/>
            <person name="Labutti K."/>
            <person name="Haridas S."/>
            <person name="Kuo A."/>
            <person name="Salamov A."/>
            <person name="Ahrendt S.R."/>
            <person name="Lipzen A."/>
            <person name="Sullivan W."/>
            <person name="Andreopoulos W.B."/>
            <person name="Clum A."/>
            <person name="Lindquist E."/>
            <person name="Daum C."/>
            <person name="Ramamoorthy G.K."/>
            <person name="Gryganskyi A."/>
            <person name="Culley D."/>
            <person name="Magnuson J.K."/>
            <person name="James T.Y."/>
            <person name="O'Malley M.A."/>
            <person name="Stajich J.E."/>
            <person name="Spatafora J.W."/>
            <person name="Visel A."/>
            <person name="Grigoriev I.V."/>
        </authorList>
    </citation>
    <scope>NUCLEOTIDE SEQUENCE [LARGE SCALE GENOMIC DNA]</scope>
    <source>
        <strain evidence="9 10">NRRL 3301</strain>
    </source>
</reference>
<feature type="domain" description="Peptidase S8/S53" evidence="8">
    <location>
        <begin position="301"/>
        <end position="450"/>
    </location>
</feature>
<dbReference type="GO" id="GO:0005615">
    <property type="term" value="C:extracellular space"/>
    <property type="evidence" value="ECO:0007669"/>
    <property type="project" value="TreeGrafter"/>
</dbReference>
<sequence>MTPTSSIQTSSIGGFHWYTGPFPPHNFESLFSDLEYQPSSTRLNDHPVLQYWVKDTTFSLQEMVQESPSSWGLDRIDQRSGTDGLYRFMNNQGAGATVYVLDTGVTPDNEDLVGRVQIGQTIVGDDPSDTDGHGTFVAGVCCGSTYGVAKLANIVSVKILDSDGNGRLSDLLLGLEWVAQQHINTTFTSAPSSAPSSLPLSTSNTPPRTSPSASTNATVPSNHTTAAKPTGSHVGTKSTTQQETTVHAAYANLIVSDFIAQPSHVPSKKHSNGTVTSSPSVAAGATSAASASITGSPAPAAQQVPMTKSIVNLSLGALYSQACNDAIEQILRLGIHVTVAAGNYGEDACMYSPGSTPGAVTVGATNQDDSIAYYSNFGTCVDIFAPGTSITSTSPSNSSTTRSGTSMAAPHVAGAMALFLTDNDYTPPQLAYHLQSVSSLISLDFAINNTDNNPNKTVLDNGVGTGVQVPVDYQQQYNTFINVLYTSPNDSQPVWIYGDQLPNAASALPLSLYPVLVLVCTSFLYQ</sequence>
<evidence type="ECO:0000259" key="8">
    <source>
        <dbReference type="Pfam" id="PF00082"/>
    </source>
</evidence>
<evidence type="ECO:0000256" key="7">
    <source>
        <dbReference type="SAM" id="MobiDB-lite"/>
    </source>
</evidence>
<dbReference type="Proteomes" id="UP000242146">
    <property type="component" value="Unassembled WGS sequence"/>
</dbReference>
<evidence type="ECO:0000256" key="1">
    <source>
        <dbReference type="ARBA" id="ARBA00011073"/>
    </source>
</evidence>
<dbReference type="InterPro" id="IPR036852">
    <property type="entry name" value="Peptidase_S8/S53_dom_sf"/>
</dbReference>
<dbReference type="PRINTS" id="PR00723">
    <property type="entry name" value="SUBTILISIN"/>
</dbReference>
<dbReference type="InterPro" id="IPR050131">
    <property type="entry name" value="Peptidase_S8_subtilisin-like"/>
</dbReference>
<evidence type="ECO:0000313" key="10">
    <source>
        <dbReference type="Proteomes" id="UP000242146"/>
    </source>
</evidence>
<proteinExistence type="inferred from homology"/>
<dbReference type="PROSITE" id="PS00138">
    <property type="entry name" value="SUBTILASE_SER"/>
    <property type="match status" value="1"/>
</dbReference>
<dbReference type="InterPro" id="IPR023828">
    <property type="entry name" value="Peptidase_S8_Ser-AS"/>
</dbReference>
<dbReference type="SUPFAM" id="SSF52743">
    <property type="entry name" value="Subtilisin-like"/>
    <property type="match status" value="1"/>
</dbReference>
<dbReference type="PANTHER" id="PTHR43806:SF11">
    <property type="entry name" value="CEREVISIN-RELATED"/>
    <property type="match status" value="1"/>
</dbReference>
<feature type="compositionally biased region" description="Polar residues" evidence="7">
    <location>
        <begin position="219"/>
        <end position="242"/>
    </location>
</feature>
<gene>
    <name evidence="9" type="ORF">DM01DRAFT_1338981</name>
</gene>
<dbReference type="OrthoDB" id="206201at2759"/>
<dbReference type="InterPro" id="IPR023827">
    <property type="entry name" value="Peptidase_S8_Asp-AS"/>
</dbReference>
<evidence type="ECO:0000256" key="4">
    <source>
        <dbReference type="ARBA" id="ARBA00022825"/>
    </source>
</evidence>
<dbReference type="AlphaFoldDB" id="A0A1X2G8I1"/>
<dbReference type="InterPro" id="IPR000209">
    <property type="entry name" value="Peptidase_S8/S53_dom"/>
</dbReference>
<feature type="active site" description="Charge relay system" evidence="5">
    <location>
        <position position="102"/>
    </location>
</feature>
<keyword evidence="3 5" id="KW-0378">Hydrolase</keyword>
<dbReference type="Pfam" id="PF00082">
    <property type="entry name" value="Peptidase_S8"/>
    <property type="match status" value="2"/>
</dbReference>